<feature type="transmembrane region" description="Helical" evidence="1">
    <location>
        <begin position="77"/>
        <end position="99"/>
    </location>
</feature>
<reference evidence="2 3" key="1">
    <citation type="submission" date="2024-09" db="EMBL/GenBank/DDBJ databases">
        <authorList>
            <person name="Sun Q."/>
            <person name="Mori K."/>
        </authorList>
    </citation>
    <scope>NUCLEOTIDE SEQUENCE [LARGE SCALE GENOMIC DNA]</scope>
    <source>
        <strain evidence="2 3">CCM 7765</strain>
    </source>
</reference>
<feature type="transmembrane region" description="Helical" evidence="1">
    <location>
        <begin position="39"/>
        <end position="57"/>
    </location>
</feature>
<keyword evidence="1" id="KW-0812">Transmembrane</keyword>
<organism evidence="2 3">
    <name type="scientific">Olivibacter oleidegradans</name>
    <dbReference type="NCBI Taxonomy" id="760123"/>
    <lineage>
        <taxon>Bacteria</taxon>
        <taxon>Pseudomonadati</taxon>
        <taxon>Bacteroidota</taxon>
        <taxon>Sphingobacteriia</taxon>
        <taxon>Sphingobacteriales</taxon>
        <taxon>Sphingobacteriaceae</taxon>
        <taxon>Olivibacter</taxon>
    </lineage>
</organism>
<name>A0ABV6HGT1_9SPHI</name>
<accession>A0ABV6HGT1</accession>
<dbReference type="EMBL" id="JBHLWO010000001">
    <property type="protein sequence ID" value="MFC0317906.1"/>
    <property type="molecule type" value="Genomic_DNA"/>
</dbReference>
<dbReference type="Proteomes" id="UP001589774">
    <property type="component" value="Unassembled WGS sequence"/>
</dbReference>
<keyword evidence="1" id="KW-1133">Transmembrane helix</keyword>
<evidence type="ECO:0000313" key="2">
    <source>
        <dbReference type="EMBL" id="MFC0317906.1"/>
    </source>
</evidence>
<dbReference type="SUPFAM" id="SSF53756">
    <property type="entry name" value="UDP-Glycosyltransferase/glycogen phosphorylase"/>
    <property type="match status" value="1"/>
</dbReference>
<protein>
    <submittedName>
        <fullName evidence="2">Uncharacterized protein</fullName>
    </submittedName>
</protein>
<dbReference type="Gene3D" id="3.40.50.2000">
    <property type="entry name" value="Glycogen Phosphorylase B"/>
    <property type="match status" value="2"/>
</dbReference>
<dbReference type="RefSeq" id="WP_130854353.1">
    <property type="nucleotide sequence ID" value="NZ_JBHLWO010000001.1"/>
</dbReference>
<evidence type="ECO:0000313" key="3">
    <source>
        <dbReference type="Proteomes" id="UP001589774"/>
    </source>
</evidence>
<keyword evidence="3" id="KW-1185">Reference proteome</keyword>
<keyword evidence="1" id="KW-0472">Membrane</keyword>
<comment type="caution">
    <text evidence="2">The sequence shown here is derived from an EMBL/GenBank/DDBJ whole genome shotgun (WGS) entry which is preliminary data.</text>
</comment>
<evidence type="ECO:0000256" key="1">
    <source>
        <dbReference type="SAM" id="Phobius"/>
    </source>
</evidence>
<sequence>MLRKEGISFDFFDLQVKKKRILVYFFLKHKVIHLHTSSVYLRFLLSLACFFFFKKLIVTFHGNLGRYGGVKDILDKLTLYLAALPIVLNHASYDIAYAINKKVKMISAFIPPQKVESLDFATIDKISNLKQQRRLFCTNAFNVSFDRDGNETYRISDLVRVFGKYQDMALIISDPSGNYKLYLKSLNIEIPQNVLFLAFPHDFNAVIHEADCFIRFTSTDGDSLSVKEALSTGKQVIASNVVDRPKGVILVSDLNDLENKLTSFHINHSSPIFEDTGSRDLLNLYKQLNTL</sequence>
<proteinExistence type="predicted"/>
<gene>
    <name evidence="2" type="ORF">ACFFI0_06280</name>
</gene>